<dbReference type="InterPro" id="IPR000182">
    <property type="entry name" value="GNAT_dom"/>
</dbReference>
<accession>A0A328VE08</accession>
<sequence length="292" mass="33456">MQKHGLVRKRTLAAEELQEIAALAALCQEREGIAVRLLWEMLRSRSGQVTNDFLYYEDGQLLGYLALYSFNPREAELTGMVHPDRRRQGIFSLLFRLANQELRSRGVPRILLFFDRNSLGAQGFAQAVKARYHNSEYRMVRELESAPLQVERQDGVRIRPARADEAPLLTHITARAFEMTEDRALLAETTRDITSPRRVTLVTEVAGEVVGLIRYIDDEDEAFIYGFCMLPEHQGKGYGRQTLAWTVEHVLRRRPRRIALEVDTSNEGALALYRSCGFEITTTFDYYEVPVG</sequence>
<organism evidence="4 5">
    <name type="scientific">Thermogemmatispora tikiterensis</name>
    <dbReference type="NCBI Taxonomy" id="1825093"/>
    <lineage>
        <taxon>Bacteria</taxon>
        <taxon>Bacillati</taxon>
        <taxon>Chloroflexota</taxon>
        <taxon>Ktedonobacteria</taxon>
        <taxon>Thermogemmatisporales</taxon>
        <taxon>Thermogemmatisporaceae</taxon>
        <taxon>Thermogemmatispora</taxon>
    </lineage>
</organism>
<keyword evidence="5" id="KW-1185">Reference proteome</keyword>
<dbReference type="EMBL" id="MCIF01000002">
    <property type="protein sequence ID" value="RAQ95988.1"/>
    <property type="molecule type" value="Genomic_DNA"/>
</dbReference>
<dbReference type="PANTHER" id="PTHR43877:SF2">
    <property type="entry name" value="AMINOALKYLPHOSPHONATE N-ACETYLTRANSFERASE-RELATED"/>
    <property type="match status" value="1"/>
</dbReference>
<dbReference type="RefSeq" id="WP_112429193.1">
    <property type="nucleotide sequence ID" value="NZ_MCIF01000002.1"/>
</dbReference>
<comment type="caution">
    <text evidence="4">The sequence shown here is derived from an EMBL/GenBank/DDBJ whole genome shotgun (WGS) entry which is preliminary data.</text>
</comment>
<protein>
    <recommendedName>
        <fullName evidence="3">N-acetyltransferase domain-containing protein</fullName>
    </recommendedName>
</protein>
<dbReference type="PANTHER" id="PTHR43877">
    <property type="entry name" value="AMINOALKYLPHOSPHONATE N-ACETYLTRANSFERASE-RELATED-RELATED"/>
    <property type="match status" value="1"/>
</dbReference>
<dbReference type="Pfam" id="PF00583">
    <property type="entry name" value="Acetyltransf_1"/>
    <property type="match status" value="2"/>
</dbReference>
<dbReference type="OrthoDB" id="159497at2"/>
<feature type="domain" description="N-acetyltransferase" evidence="3">
    <location>
        <begin position="156"/>
        <end position="292"/>
    </location>
</feature>
<evidence type="ECO:0000259" key="3">
    <source>
        <dbReference type="PROSITE" id="PS51186"/>
    </source>
</evidence>
<dbReference type="PROSITE" id="PS51186">
    <property type="entry name" value="GNAT"/>
    <property type="match status" value="2"/>
</dbReference>
<dbReference type="GO" id="GO:0016747">
    <property type="term" value="F:acyltransferase activity, transferring groups other than amino-acyl groups"/>
    <property type="evidence" value="ECO:0007669"/>
    <property type="project" value="InterPro"/>
</dbReference>
<name>A0A328VE08_9CHLR</name>
<evidence type="ECO:0000256" key="2">
    <source>
        <dbReference type="ARBA" id="ARBA00023315"/>
    </source>
</evidence>
<reference evidence="4 5" key="1">
    <citation type="submission" date="2016-08" db="EMBL/GenBank/DDBJ databases">
        <title>Analysis of Carbohydrate Active Enzymes in Thermogemmatispora T81 Reveals Carbohydrate Degradation Ability.</title>
        <authorList>
            <person name="Tomazini A."/>
            <person name="Lal S."/>
            <person name="Stott M."/>
            <person name="Henrissat B."/>
            <person name="Polikarpov I."/>
            <person name="Sparling R."/>
            <person name="Levin D.B."/>
        </authorList>
    </citation>
    <scope>NUCLEOTIDE SEQUENCE [LARGE SCALE GENOMIC DNA]</scope>
    <source>
        <strain evidence="4 5">T81</strain>
    </source>
</reference>
<gene>
    <name evidence="4" type="ORF">A4R35_10620</name>
</gene>
<dbReference type="CDD" id="cd04301">
    <property type="entry name" value="NAT_SF"/>
    <property type="match status" value="2"/>
</dbReference>
<feature type="domain" description="N-acetyltransferase" evidence="3">
    <location>
        <begin position="7"/>
        <end position="144"/>
    </location>
</feature>
<evidence type="ECO:0000313" key="4">
    <source>
        <dbReference type="EMBL" id="RAQ95988.1"/>
    </source>
</evidence>
<dbReference type="Gene3D" id="3.40.630.30">
    <property type="match status" value="1"/>
</dbReference>
<keyword evidence="1" id="KW-0808">Transferase</keyword>
<keyword evidence="2" id="KW-0012">Acyltransferase</keyword>
<evidence type="ECO:0000256" key="1">
    <source>
        <dbReference type="ARBA" id="ARBA00022679"/>
    </source>
</evidence>
<dbReference type="Proteomes" id="UP000248706">
    <property type="component" value="Unassembled WGS sequence"/>
</dbReference>
<evidence type="ECO:0000313" key="5">
    <source>
        <dbReference type="Proteomes" id="UP000248706"/>
    </source>
</evidence>
<dbReference type="InterPro" id="IPR016181">
    <property type="entry name" value="Acyl_CoA_acyltransferase"/>
</dbReference>
<dbReference type="AlphaFoldDB" id="A0A328VE08"/>
<proteinExistence type="predicted"/>
<dbReference type="InterPro" id="IPR050832">
    <property type="entry name" value="Bact_Acetyltransf"/>
</dbReference>
<dbReference type="SUPFAM" id="SSF55729">
    <property type="entry name" value="Acyl-CoA N-acyltransferases (Nat)"/>
    <property type="match status" value="2"/>
</dbReference>